<feature type="region of interest" description="Disordered" evidence="1">
    <location>
        <begin position="1"/>
        <end position="28"/>
    </location>
</feature>
<dbReference type="GO" id="GO:0045332">
    <property type="term" value="P:phospholipid translocation"/>
    <property type="evidence" value="ECO:0007669"/>
    <property type="project" value="TreeGrafter"/>
</dbReference>
<accession>X6NAG0</accession>
<dbReference type="InterPro" id="IPR023298">
    <property type="entry name" value="ATPase_P-typ_TM_dom_sf"/>
</dbReference>
<evidence type="ECO:0000259" key="2">
    <source>
        <dbReference type="Pfam" id="PF16209"/>
    </source>
</evidence>
<dbReference type="Proteomes" id="UP000023152">
    <property type="component" value="Unassembled WGS sequence"/>
</dbReference>
<dbReference type="GO" id="GO:0140326">
    <property type="term" value="F:ATPase-coupled intramembrane lipid transporter activity"/>
    <property type="evidence" value="ECO:0007669"/>
    <property type="project" value="TreeGrafter"/>
</dbReference>
<protein>
    <recommendedName>
        <fullName evidence="2">P-type ATPase N-terminal domain-containing protein</fullName>
    </recommendedName>
</protein>
<feature type="domain" description="P-type ATPase N-terminal" evidence="2">
    <location>
        <begin position="66"/>
        <end position="122"/>
    </location>
</feature>
<gene>
    <name evidence="3" type="ORF">RFI_13892</name>
</gene>
<dbReference type="InterPro" id="IPR032631">
    <property type="entry name" value="P-type_ATPase_N"/>
</dbReference>
<evidence type="ECO:0000313" key="3">
    <source>
        <dbReference type="EMBL" id="ETO23285.1"/>
    </source>
</evidence>
<dbReference type="PANTHER" id="PTHR24092:SF175">
    <property type="entry name" value="PHOSPHOLIPID-TRANSPORTING ATPASE"/>
    <property type="match status" value="1"/>
</dbReference>
<evidence type="ECO:0000313" key="4">
    <source>
        <dbReference type="Proteomes" id="UP000023152"/>
    </source>
</evidence>
<keyword evidence="4" id="KW-1185">Reference proteome</keyword>
<reference evidence="3 4" key="1">
    <citation type="journal article" date="2013" name="Curr. Biol.">
        <title>The Genome of the Foraminiferan Reticulomyxa filosa.</title>
        <authorList>
            <person name="Glockner G."/>
            <person name="Hulsmann N."/>
            <person name="Schleicher M."/>
            <person name="Noegel A.A."/>
            <person name="Eichinger L."/>
            <person name="Gallinger C."/>
            <person name="Pawlowski J."/>
            <person name="Sierra R."/>
            <person name="Euteneuer U."/>
            <person name="Pillet L."/>
            <person name="Moustafa A."/>
            <person name="Platzer M."/>
            <person name="Groth M."/>
            <person name="Szafranski K."/>
            <person name="Schliwa M."/>
        </authorList>
    </citation>
    <scope>NUCLEOTIDE SEQUENCE [LARGE SCALE GENOMIC DNA]</scope>
</reference>
<dbReference type="AlphaFoldDB" id="X6NAG0"/>
<dbReference type="Pfam" id="PF16209">
    <property type="entry name" value="PhoLip_ATPase_N"/>
    <property type="match status" value="1"/>
</dbReference>
<proteinExistence type="predicted"/>
<comment type="caution">
    <text evidence="3">The sequence shown here is derived from an EMBL/GenBank/DDBJ whole genome shotgun (WGS) entry which is preliminary data.</text>
</comment>
<evidence type="ECO:0000256" key="1">
    <source>
        <dbReference type="SAM" id="MobiDB-lite"/>
    </source>
</evidence>
<sequence>MSNNDGDLQLETNEKVENDGFELPSSNEEVTGLPANTKGLQRMETETITGDPYYLLVNDPSFLEDPNHIYPDNIIISSKYTVLTFIPLNLFEQFRRIANIYFLMIIAIQTVPDITPFSVWTSVIPLIFILTVGAIKDGLEDYVNCDTQIQTQK</sequence>
<dbReference type="SUPFAM" id="SSF81665">
    <property type="entry name" value="Calcium ATPase, transmembrane domain M"/>
    <property type="match status" value="1"/>
</dbReference>
<dbReference type="OrthoDB" id="377733at2759"/>
<dbReference type="PANTHER" id="PTHR24092">
    <property type="entry name" value="PROBABLE PHOSPHOLIPID-TRANSPORTING ATPASE"/>
    <property type="match status" value="1"/>
</dbReference>
<dbReference type="GO" id="GO:0005783">
    <property type="term" value="C:endoplasmic reticulum"/>
    <property type="evidence" value="ECO:0007669"/>
    <property type="project" value="TreeGrafter"/>
</dbReference>
<organism evidence="3 4">
    <name type="scientific">Reticulomyxa filosa</name>
    <dbReference type="NCBI Taxonomy" id="46433"/>
    <lineage>
        <taxon>Eukaryota</taxon>
        <taxon>Sar</taxon>
        <taxon>Rhizaria</taxon>
        <taxon>Retaria</taxon>
        <taxon>Foraminifera</taxon>
        <taxon>Monothalamids</taxon>
        <taxon>Reticulomyxidae</taxon>
        <taxon>Reticulomyxa</taxon>
    </lineage>
</organism>
<dbReference type="GO" id="GO:0005886">
    <property type="term" value="C:plasma membrane"/>
    <property type="evidence" value="ECO:0007669"/>
    <property type="project" value="TreeGrafter"/>
</dbReference>
<dbReference type="EMBL" id="ASPP01010065">
    <property type="protein sequence ID" value="ETO23285.1"/>
    <property type="molecule type" value="Genomic_DNA"/>
</dbReference>
<name>X6NAG0_RETFI</name>